<dbReference type="Proteomes" id="UP000009229">
    <property type="component" value="Chromosome"/>
</dbReference>
<dbReference type="SMART" id="SM00471">
    <property type="entry name" value="HDc"/>
    <property type="match status" value="1"/>
</dbReference>
<dbReference type="InterPro" id="IPR037522">
    <property type="entry name" value="HD_GYP_dom"/>
</dbReference>
<evidence type="ECO:0000313" key="3">
    <source>
        <dbReference type="Proteomes" id="UP000009229"/>
    </source>
</evidence>
<reference evidence="3" key="1">
    <citation type="submission" date="2011-05" db="EMBL/GenBank/DDBJ databases">
        <title>Complete sequence of Desulfotomaculum kuznetsovii DSM 6115.</title>
        <authorList>
            <person name="Lucas S."/>
            <person name="Han J."/>
            <person name="Lapidus A."/>
            <person name="Cheng J.-F."/>
            <person name="Goodwin L."/>
            <person name="Pitluck S."/>
            <person name="Peters L."/>
            <person name="Mikhailova N."/>
            <person name="Lu M."/>
            <person name="Saunders E."/>
            <person name="Han C."/>
            <person name="Tapia R."/>
            <person name="Land M."/>
            <person name="Hauser L."/>
            <person name="Kyrpides N."/>
            <person name="Ivanova N."/>
            <person name="Pagani I."/>
            <person name="Nazina T."/>
            <person name="Ivanova A."/>
            <person name="Parshina S."/>
            <person name="Kuever J."/>
            <person name="Muyzer G."/>
            <person name="Plugge C."/>
            <person name="Stams A."/>
            <person name="Woyke T."/>
        </authorList>
    </citation>
    <scope>NUCLEOTIDE SEQUENCE [LARGE SCALE GENOMIC DNA]</scope>
    <source>
        <strain evidence="3">DSM 6115 / VKM B-1805 / 17</strain>
    </source>
</reference>
<dbReference type="PANTHER" id="PTHR43155:SF2">
    <property type="entry name" value="CYCLIC DI-GMP PHOSPHODIESTERASE PA4108"/>
    <property type="match status" value="1"/>
</dbReference>
<dbReference type="SUPFAM" id="SSF109604">
    <property type="entry name" value="HD-domain/PDEase-like"/>
    <property type="match status" value="1"/>
</dbReference>
<evidence type="ECO:0000259" key="1">
    <source>
        <dbReference type="PROSITE" id="PS51832"/>
    </source>
</evidence>
<dbReference type="PANTHER" id="PTHR43155">
    <property type="entry name" value="CYCLIC DI-GMP PHOSPHODIESTERASE PA4108-RELATED"/>
    <property type="match status" value="1"/>
</dbReference>
<proteinExistence type="predicted"/>
<dbReference type="KEGG" id="dku:Desku_0866"/>
<dbReference type="AlphaFoldDB" id="A0AAU8PBI7"/>
<dbReference type="InterPro" id="IPR003607">
    <property type="entry name" value="HD/PDEase_dom"/>
</dbReference>
<protein>
    <submittedName>
        <fullName evidence="2">Metal dependent phosphohydrolase</fullName>
    </submittedName>
</protein>
<dbReference type="Gene3D" id="1.10.3210.10">
    <property type="entry name" value="Hypothetical protein af1432"/>
    <property type="match status" value="1"/>
</dbReference>
<dbReference type="EMBL" id="CP002770">
    <property type="protein sequence ID" value="AEG14466.1"/>
    <property type="molecule type" value="Genomic_DNA"/>
</dbReference>
<accession>A0AAU8PBI7</accession>
<dbReference type="PROSITE" id="PS51832">
    <property type="entry name" value="HD_GYP"/>
    <property type="match status" value="1"/>
</dbReference>
<evidence type="ECO:0000313" key="2">
    <source>
        <dbReference type="EMBL" id="AEG14466.1"/>
    </source>
</evidence>
<feature type="domain" description="HD-GYP" evidence="1">
    <location>
        <begin position="115"/>
        <end position="312"/>
    </location>
</feature>
<name>A0AAU8PBI7_DESK7</name>
<sequence length="385" mass="42333">MRVRVNLTERGVVLLKISTKFLLPGMKLARPVYGKNGELLLKKGVVLTAGYVMSLRRCGILAVDVDGLTDLSEEHRNLLEDEVRSDVMNVVRGWSQGEKRKGFERVVETVERIVDEILSGKEVIGNLTEICSADMYTYAHSVDVCVLSLTVGVKLGYSRKDLLLLGMGSLLHDLGKSRVPPEILNKPGKLTPGEFREIKKHPVYGYKIILESQDRIDSRSAAVILNHHERYDGTGYPRGLKGEEIDEMSAICAVADVYNAITTDRVYRKAYPPHEAYEMVMASGNLMFSARVVEAFLKCVLPYPPGSVVRLSNDLIGVVSRVKQGFPFRPVVRIVNSGEELDLLQESSVVITGLLRSEELRDLLTKGGMSGAAAASSSGRAAGNN</sequence>
<dbReference type="CDD" id="cd00077">
    <property type="entry name" value="HDc"/>
    <property type="match status" value="1"/>
</dbReference>
<dbReference type="Pfam" id="PF13487">
    <property type="entry name" value="HD_5"/>
    <property type="match status" value="1"/>
</dbReference>
<keyword evidence="3" id="KW-1185">Reference proteome</keyword>
<organism evidence="2 3">
    <name type="scientific">Desulfofundulus kuznetsovii (strain DSM 6115 / VKM B-1805 / 17)</name>
    <name type="common">Desulfotomaculum kuznetsovii</name>
    <dbReference type="NCBI Taxonomy" id="760568"/>
    <lineage>
        <taxon>Bacteria</taxon>
        <taxon>Bacillati</taxon>
        <taxon>Bacillota</taxon>
        <taxon>Clostridia</taxon>
        <taxon>Eubacteriales</taxon>
        <taxon>Peptococcaceae</taxon>
        <taxon>Desulfofundulus</taxon>
    </lineage>
</organism>
<gene>
    <name evidence="2" type="ordered locus">Desku_0866</name>
</gene>